<accession>A0A1Y2ML77</accession>
<reference evidence="1 2" key="1">
    <citation type="submission" date="2016-09" db="EMBL/GenBank/DDBJ databases">
        <title>Pseudonocardia autotrophica DSM535, a candidate organism with high potential of specific P450 cytochromes.</title>
        <authorList>
            <person name="Grumaz C."/>
            <person name="Vainshtein Y."/>
            <person name="Kirstahler P."/>
            <person name="Sohn K."/>
        </authorList>
    </citation>
    <scope>NUCLEOTIDE SEQUENCE [LARGE SCALE GENOMIC DNA]</scope>
    <source>
        <strain evidence="1 2">DSM 535</strain>
    </source>
</reference>
<name>A0A1Y2ML77_PSEAH</name>
<gene>
    <name evidence="1" type="ORF">BG845_05706</name>
</gene>
<organism evidence="1 2">
    <name type="scientific">Pseudonocardia autotrophica</name>
    <name type="common">Amycolata autotrophica</name>
    <name type="synonym">Nocardia autotrophica</name>
    <dbReference type="NCBI Taxonomy" id="2074"/>
    <lineage>
        <taxon>Bacteria</taxon>
        <taxon>Bacillati</taxon>
        <taxon>Actinomycetota</taxon>
        <taxon>Actinomycetes</taxon>
        <taxon>Pseudonocardiales</taxon>
        <taxon>Pseudonocardiaceae</taxon>
        <taxon>Pseudonocardia</taxon>
    </lineage>
</organism>
<dbReference type="STRING" id="2074.BG845_05706"/>
<dbReference type="AlphaFoldDB" id="A0A1Y2ML77"/>
<dbReference type="OrthoDB" id="4283397at2"/>
<keyword evidence="2" id="KW-1185">Reference proteome</keyword>
<proteinExistence type="predicted"/>
<dbReference type="EMBL" id="MIGB01000044">
    <property type="protein sequence ID" value="OSY36024.1"/>
    <property type="molecule type" value="Genomic_DNA"/>
</dbReference>
<evidence type="ECO:0000313" key="2">
    <source>
        <dbReference type="Proteomes" id="UP000194360"/>
    </source>
</evidence>
<evidence type="ECO:0000313" key="1">
    <source>
        <dbReference type="EMBL" id="OSY36024.1"/>
    </source>
</evidence>
<dbReference type="RefSeq" id="WP_085915811.1">
    <property type="nucleotide sequence ID" value="NZ_AP018921.1"/>
</dbReference>
<dbReference type="Proteomes" id="UP000194360">
    <property type="component" value="Unassembled WGS sequence"/>
</dbReference>
<comment type="caution">
    <text evidence="1">The sequence shown here is derived from an EMBL/GenBank/DDBJ whole genome shotgun (WGS) entry which is preliminary data.</text>
</comment>
<sequence>MEEIEIVEVPGGRVRVLPDDAPQSPRDWDTVAHLILDLARHSLPWEDHTGRLRELCERGGGGLAARYPTVFHDAVVVPVWGYAHGDLALHAGARVGCFADPWDSGQAGLAYLLRDELRTACGGRYPGDEQARACLRGEVEVYDQWASGQVVGYIAEQWAPCPAGPAGACGGGTWAEVEACWGIYGVDDAITQGRTVLAGVRHPR</sequence>
<protein>
    <submittedName>
        <fullName evidence="1">Uncharacterized protein</fullName>
    </submittedName>
</protein>